<evidence type="ECO:0000256" key="1">
    <source>
        <dbReference type="SAM" id="Phobius"/>
    </source>
</evidence>
<dbReference type="InterPro" id="IPR045860">
    <property type="entry name" value="Snake_toxin-like_sf"/>
</dbReference>
<keyword evidence="1" id="KW-0472">Membrane</keyword>
<evidence type="ECO:0000256" key="2">
    <source>
        <dbReference type="SAM" id="SignalP"/>
    </source>
</evidence>
<keyword evidence="3" id="KW-1185">Reference proteome</keyword>
<keyword evidence="1" id="KW-1133">Transmembrane helix</keyword>
<dbReference type="Proteomes" id="UP000887572">
    <property type="component" value="Unplaced"/>
</dbReference>
<evidence type="ECO:0000313" key="4">
    <source>
        <dbReference type="WBParaSite" id="Gr19_v10_g9767.t1"/>
    </source>
</evidence>
<feature type="transmembrane region" description="Helical" evidence="1">
    <location>
        <begin position="125"/>
        <end position="143"/>
    </location>
</feature>
<name>A0A914IFI1_GLORO</name>
<accession>A0A914IFI1</accession>
<dbReference type="SUPFAM" id="SSF57302">
    <property type="entry name" value="Snake toxin-like"/>
    <property type="match status" value="1"/>
</dbReference>
<organism evidence="3 4">
    <name type="scientific">Globodera rostochiensis</name>
    <name type="common">Golden nematode worm</name>
    <name type="synonym">Heterodera rostochiensis</name>
    <dbReference type="NCBI Taxonomy" id="31243"/>
    <lineage>
        <taxon>Eukaryota</taxon>
        <taxon>Metazoa</taxon>
        <taxon>Ecdysozoa</taxon>
        <taxon>Nematoda</taxon>
        <taxon>Chromadorea</taxon>
        <taxon>Rhabditida</taxon>
        <taxon>Tylenchina</taxon>
        <taxon>Tylenchomorpha</taxon>
        <taxon>Tylenchoidea</taxon>
        <taxon>Heteroderidae</taxon>
        <taxon>Heteroderinae</taxon>
        <taxon>Globodera</taxon>
    </lineage>
</organism>
<feature type="chain" id="PRO_5037295377" evidence="2">
    <location>
        <begin position="32"/>
        <end position="147"/>
    </location>
</feature>
<feature type="signal peptide" evidence="2">
    <location>
        <begin position="1"/>
        <end position="31"/>
    </location>
</feature>
<keyword evidence="1" id="KW-0812">Transmembrane</keyword>
<reference evidence="4" key="1">
    <citation type="submission" date="2022-11" db="UniProtKB">
        <authorList>
            <consortium name="WormBaseParasite"/>
        </authorList>
    </citation>
    <scope>IDENTIFICATION</scope>
</reference>
<sequence length="147" mass="15511">MGATSPAATNVAAFFTLLPIIILLISGTCWADDQQLGPLDCYRTSGYALGVEQVRCAASLPGSPTYCLKADVYDGRVVRDCASAAQCPQGEGCAPITYDEDGTTDFVCCCTSDLCNSAKESARNFVIILMPILVILLLAKFGTQIAI</sequence>
<protein>
    <submittedName>
        <fullName evidence="4">Protein sleepless</fullName>
    </submittedName>
</protein>
<keyword evidence="2" id="KW-0732">Signal</keyword>
<proteinExistence type="predicted"/>
<evidence type="ECO:0000313" key="3">
    <source>
        <dbReference type="Proteomes" id="UP000887572"/>
    </source>
</evidence>
<dbReference type="AlphaFoldDB" id="A0A914IFI1"/>
<dbReference type="WBParaSite" id="Gr19_v10_g9767.t1">
    <property type="protein sequence ID" value="Gr19_v10_g9767.t1"/>
    <property type="gene ID" value="Gr19_v10_g9767"/>
</dbReference>